<evidence type="ECO:0000259" key="16">
    <source>
        <dbReference type="PROSITE" id="PS50011"/>
    </source>
</evidence>
<dbReference type="RefSeq" id="XP_038979748.1">
    <property type="nucleotide sequence ID" value="XM_039123820.1"/>
</dbReference>
<keyword evidence="2" id="KW-0723">Serine/threonine-protein kinase</keyword>
<keyword evidence="4 14" id="KW-0812">Transmembrane</keyword>
<dbReference type="Gene3D" id="3.30.200.20">
    <property type="entry name" value="Phosphorylase Kinase, domain 1"/>
    <property type="match status" value="1"/>
</dbReference>
<organism evidence="17 18">
    <name type="scientific">Phoenix dactylifera</name>
    <name type="common">Date palm</name>
    <dbReference type="NCBI Taxonomy" id="42345"/>
    <lineage>
        <taxon>Eukaryota</taxon>
        <taxon>Viridiplantae</taxon>
        <taxon>Streptophyta</taxon>
        <taxon>Embryophyta</taxon>
        <taxon>Tracheophyta</taxon>
        <taxon>Spermatophyta</taxon>
        <taxon>Magnoliopsida</taxon>
        <taxon>Liliopsida</taxon>
        <taxon>Arecaceae</taxon>
        <taxon>Coryphoideae</taxon>
        <taxon>Phoeniceae</taxon>
        <taxon>Phoenix</taxon>
    </lineage>
</organism>
<dbReference type="Pfam" id="PF00069">
    <property type="entry name" value="Pkinase"/>
    <property type="match status" value="1"/>
</dbReference>
<dbReference type="AlphaFoldDB" id="A0A8B9A270"/>
<dbReference type="InterPro" id="IPR017441">
    <property type="entry name" value="Protein_kinase_ATP_BS"/>
</dbReference>
<dbReference type="Proteomes" id="UP000228380">
    <property type="component" value="Chromosome 2"/>
</dbReference>
<dbReference type="InterPro" id="IPR045274">
    <property type="entry name" value="WAK-like"/>
</dbReference>
<dbReference type="SMART" id="SM00220">
    <property type="entry name" value="S_TKc"/>
    <property type="match status" value="1"/>
</dbReference>
<dbReference type="GO" id="GO:0005886">
    <property type="term" value="C:plasma membrane"/>
    <property type="evidence" value="ECO:0007669"/>
    <property type="project" value="TreeGrafter"/>
</dbReference>
<keyword evidence="5 15" id="KW-0732">Signal</keyword>
<dbReference type="InterPro" id="IPR011009">
    <property type="entry name" value="Kinase-like_dom_sf"/>
</dbReference>
<dbReference type="CDD" id="cd00054">
    <property type="entry name" value="EGF_CA"/>
    <property type="match status" value="1"/>
</dbReference>
<evidence type="ECO:0000256" key="9">
    <source>
        <dbReference type="ARBA" id="ARBA00022989"/>
    </source>
</evidence>
<protein>
    <submittedName>
        <fullName evidence="18 19">Wall-associated receptor kinase 5-like isoform X1</fullName>
    </submittedName>
</protein>
<dbReference type="OrthoDB" id="4062651at2759"/>
<dbReference type="InterPro" id="IPR008271">
    <property type="entry name" value="Ser/Thr_kinase_AS"/>
</dbReference>
<gene>
    <name evidence="18 19" type="primary">LOC103699897</name>
</gene>
<accession>A0A8B9A270</accession>
<dbReference type="GO" id="GO:0005524">
    <property type="term" value="F:ATP binding"/>
    <property type="evidence" value="ECO:0007669"/>
    <property type="project" value="UniProtKB-UniRule"/>
</dbReference>
<dbReference type="PANTHER" id="PTHR27005:SF283">
    <property type="entry name" value="OS02G0633066 PROTEIN"/>
    <property type="match status" value="1"/>
</dbReference>
<keyword evidence="6 12" id="KW-0547">Nucleotide-binding</keyword>
<evidence type="ECO:0000256" key="10">
    <source>
        <dbReference type="ARBA" id="ARBA00023136"/>
    </source>
</evidence>
<dbReference type="PROSITE" id="PS50011">
    <property type="entry name" value="PROTEIN_KINASE_DOM"/>
    <property type="match status" value="1"/>
</dbReference>
<feature type="chain" id="PRO_5044668584" evidence="15">
    <location>
        <begin position="22"/>
        <end position="730"/>
    </location>
</feature>
<dbReference type="KEGG" id="pda:103699897"/>
<evidence type="ECO:0000256" key="13">
    <source>
        <dbReference type="SAM" id="MobiDB-lite"/>
    </source>
</evidence>
<keyword evidence="8 12" id="KW-0067">ATP-binding</keyword>
<dbReference type="PROSITE" id="PS00108">
    <property type="entry name" value="PROTEIN_KINASE_ST"/>
    <property type="match status" value="1"/>
</dbReference>
<dbReference type="FunFam" id="3.30.200.20:FF:000043">
    <property type="entry name" value="Wall-associated receptor kinase 2"/>
    <property type="match status" value="1"/>
</dbReference>
<evidence type="ECO:0000256" key="14">
    <source>
        <dbReference type="SAM" id="Phobius"/>
    </source>
</evidence>
<evidence type="ECO:0000313" key="17">
    <source>
        <dbReference type="Proteomes" id="UP000228380"/>
    </source>
</evidence>
<evidence type="ECO:0000256" key="12">
    <source>
        <dbReference type="PROSITE-ProRule" id="PRU10141"/>
    </source>
</evidence>
<dbReference type="InterPro" id="IPR000719">
    <property type="entry name" value="Prot_kinase_dom"/>
</dbReference>
<evidence type="ECO:0000256" key="4">
    <source>
        <dbReference type="ARBA" id="ARBA00022692"/>
    </source>
</evidence>
<evidence type="ECO:0000256" key="5">
    <source>
        <dbReference type="ARBA" id="ARBA00022729"/>
    </source>
</evidence>
<keyword evidence="9 14" id="KW-1133">Transmembrane helix</keyword>
<dbReference type="PANTHER" id="PTHR27005">
    <property type="entry name" value="WALL-ASSOCIATED RECEPTOR KINASE-LIKE 21"/>
    <property type="match status" value="1"/>
</dbReference>
<dbReference type="InterPro" id="IPR001881">
    <property type="entry name" value="EGF-like_Ca-bd_dom"/>
</dbReference>
<dbReference type="PROSITE" id="PS00107">
    <property type="entry name" value="PROTEIN_KINASE_ATP"/>
    <property type="match status" value="1"/>
</dbReference>
<sequence>MISGPLLILELLLLLAAASFGTYTSGAENSSSPLTCANVPYPFGLSGKAMKGFEIGCNGTSPILQLGNDTYKIEDISLLQGNLSIYVGAIGQSCEGNFKQESGWIDLKGTPYTISDTESSGNMLTIIGCAAEVLLQGPSGTSSCAAFCDSTVDALNGGSCLDLLGCCQASIPKGLKSFNMLLESVADVRSKYRTINISNVRIGCSRAFFVKESKFTYSMEMLPDVMSGIFSHDLYLMVFDWAIGNKTCEEARRNMETYACRNNSYCYNSTNGFGYRCNCSQGYYGNPYIENGCTDINECEDPEGNPCVGRCINEPGSFSCPCPHNKHGDGRKQGSGCTKKENETPSSLDVALGVGLSVSFILVIGSLLSYWVSKKRKLIKMKEKFFQQNGGLFLQQQNLSQGSNAALKIFSLKELEKATNNFSENQILGHGGYGTVFKGVLPSQNVVAIKKPKFVDQSQIEQFINEIFILSQINHRNVVRLLGCCLETQVPLLVYEFISNGTLFHHIHGESHDYSMPWKVRLRIATEAAEALAYLHSTASVPIIHRDIKSANILLDENYTAKVSDFGASRSVPFDQTHVTTLVQGTFGYLDPEYFHTSKLTEKSDVYSFGVVLVELLTREIPVSFARSEDQRNLATYFTLMFDEQCLLQLVEPQIVEEAGIEQLFIVAQLARRCLNLKGEERPTMKEVSMELEGLRRFHKQQLAPQNLDEVEHLPGEIGPSNGCAEEESG</sequence>
<dbReference type="Gene3D" id="1.10.510.10">
    <property type="entry name" value="Transferase(Phosphotransferase) domain 1"/>
    <property type="match status" value="1"/>
</dbReference>
<evidence type="ECO:0000313" key="19">
    <source>
        <dbReference type="RefSeq" id="XP_038979748.1"/>
    </source>
</evidence>
<dbReference type="GO" id="GO:0005509">
    <property type="term" value="F:calcium ion binding"/>
    <property type="evidence" value="ECO:0007669"/>
    <property type="project" value="InterPro"/>
</dbReference>
<feature type="signal peptide" evidence="15">
    <location>
        <begin position="1"/>
        <end position="21"/>
    </location>
</feature>
<dbReference type="FunFam" id="1.10.510.10:FF:000084">
    <property type="entry name" value="Wall-associated receptor kinase 2"/>
    <property type="match status" value="1"/>
</dbReference>
<evidence type="ECO:0000256" key="15">
    <source>
        <dbReference type="SAM" id="SignalP"/>
    </source>
</evidence>
<evidence type="ECO:0000313" key="18">
    <source>
        <dbReference type="RefSeq" id="XP_038979747.1"/>
    </source>
</evidence>
<keyword evidence="11" id="KW-1015">Disulfide bond</keyword>
<dbReference type="SMART" id="SM00179">
    <property type="entry name" value="EGF_CA"/>
    <property type="match status" value="1"/>
</dbReference>
<dbReference type="Gene3D" id="2.10.25.10">
    <property type="entry name" value="Laminin"/>
    <property type="match status" value="1"/>
</dbReference>
<dbReference type="InterPro" id="IPR000742">
    <property type="entry name" value="EGF"/>
</dbReference>
<keyword evidence="10 14" id="KW-0472">Membrane</keyword>
<evidence type="ECO:0000256" key="6">
    <source>
        <dbReference type="ARBA" id="ARBA00022741"/>
    </source>
</evidence>
<feature type="binding site" evidence="12">
    <location>
        <position position="451"/>
    </location>
    <ligand>
        <name>ATP</name>
        <dbReference type="ChEBI" id="CHEBI:30616"/>
    </ligand>
</feature>
<keyword evidence="3" id="KW-0808">Transferase</keyword>
<evidence type="ECO:0000256" key="8">
    <source>
        <dbReference type="ARBA" id="ARBA00022840"/>
    </source>
</evidence>
<evidence type="ECO:0000256" key="11">
    <source>
        <dbReference type="ARBA" id="ARBA00023157"/>
    </source>
</evidence>
<reference evidence="18 19" key="2">
    <citation type="submission" date="2025-04" db="UniProtKB">
        <authorList>
            <consortium name="RefSeq"/>
        </authorList>
    </citation>
    <scope>IDENTIFICATION</scope>
    <source>
        <tissue evidence="18 19">Young leaves</tissue>
    </source>
</reference>
<dbReference type="CDD" id="cd14066">
    <property type="entry name" value="STKc_IRAK"/>
    <property type="match status" value="1"/>
</dbReference>
<dbReference type="PROSITE" id="PS01187">
    <property type="entry name" value="EGF_CA"/>
    <property type="match status" value="1"/>
</dbReference>
<dbReference type="SMART" id="SM00181">
    <property type="entry name" value="EGF"/>
    <property type="match status" value="2"/>
</dbReference>
<dbReference type="GO" id="GO:0007166">
    <property type="term" value="P:cell surface receptor signaling pathway"/>
    <property type="evidence" value="ECO:0007669"/>
    <property type="project" value="InterPro"/>
</dbReference>
<proteinExistence type="predicted"/>
<feature type="transmembrane region" description="Helical" evidence="14">
    <location>
        <begin position="350"/>
        <end position="372"/>
    </location>
</feature>
<feature type="domain" description="Protein kinase" evidence="16">
    <location>
        <begin position="422"/>
        <end position="695"/>
    </location>
</feature>
<reference evidence="17" key="1">
    <citation type="journal article" date="2019" name="Nat. Commun.">
        <title>Genome-wide association mapping of date palm fruit traits.</title>
        <authorList>
            <person name="Hazzouri K.M."/>
            <person name="Gros-Balthazard M."/>
            <person name="Flowers J.M."/>
            <person name="Copetti D."/>
            <person name="Lemansour A."/>
            <person name="Lebrun M."/>
            <person name="Masmoudi K."/>
            <person name="Ferrand S."/>
            <person name="Dhar M.I."/>
            <person name="Fresquez Z.A."/>
            <person name="Rosas U."/>
            <person name="Zhang J."/>
            <person name="Talag J."/>
            <person name="Lee S."/>
            <person name="Kudrna D."/>
            <person name="Powell R.F."/>
            <person name="Leitch I.J."/>
            <person name="Krueger R.R."/>
            <person name="Wing R.A."/>
            <person name="Amiri K.M.A."/>
            <person name="Purugganan M.D."/>
        </authorList>
    </citation>
    <scope>NUCLEOTIDE SEQUENCE [LARGE SCALE GENOMIC DNA]</scope>
    <source>
        <strain evidence="17">cv. Khalas</strain>
    </source>
</reference>
<name>A0A8B9A270_PHODC</name>
<dbReference type="GO" id="GO:0004674">
    <property type="term" value="F:protein serine/threonine kinase activity"/>
    <property type="evidence" value="ECO:0007669"/>
    <property type="project" value="UniProtKB-KW"/>
</dbReference>
<dbReference type="SUPFAM" id="SSF56112">
    <property type="entry name" value="Protein kinase-like (PK-like)"/>
    <property type="match status" value="1"/>
</dbReference>
<evidence type="ECO:0000256" key="3">
    <source>
        <dbReference type="ARBA" id="ARBA00022679"/>
    </source>
</evidence>
<dbReference type="GeneID" id="103699897"/>
<keyword evidence="7" id="KW-0418">Kinase</keyword>
<keyword evidence="17" id="KW-1185">Reference proteome</keyword>
<comment type="subcellular location">
    <subcellularLocation>
        <location evidence="1">Membrane</location>
        <topology evidence="1">Single-pass type I membrane protein</topology>
    </subcellularLocation>
</comment>
<evidence type="ECO:0000256" key="7">
    <source>
        <dbReference type="ARBA" id="ARBA00022777"/>
    </source>
</evidence>
<dbReference type="InterPro" id="IPR018097">
    <property type="entry name" value="EGF_Ca-bd_CS"/>
</dbReference>
<evidence type="ECO:0000256" key="2">
    <source>
        <dbReference type="ARBA" id="ARBA00022527"/>
    </source>
</evidence>
<feature type="region of interest" description="Disordered" evidence="13">
    <location>
        <begin position="710"/>
        <end position="730"/>
    </location>
</feature>
<evidence type="ECO:0000256" key="1">
    <source>
        <dbReference type="ARBA" id="ARBA00004479"/>
    </source>
</evidence>
<dbReference type="RefSeq" id="XP_038979747.1">
    <property type="nucleotide sequence ID" value="XM_039123819.1"/>
</dbReference>